<name>A0A224YF74_9ACAR</name>
<organism evidence="1">
    <name type="scientific">Rhipicephalus zambeziensis</name>
    <dbReference type="NCBI Taxonomy" id="60191"/>
    <lineage>
        <taxon>Eukaryota</taxon>
        <taxon>Metazoa</taxon>
        <taxon>Ecdysozoa</taxon>
        <taxon>Arthropoda</taxon>
        <taxon>Chelicerata</taxon>
        <taxon>Arachnida</taxon>
        <taxon>Acari</taxon>
        <taxon>Parasitiformes</taxon>
        <taxon>Ixodida</taxon>
        <taxon>Ixodoidea</taxon>
        <taxon>Ixodidae</taxon>
        <taxon>Rhipicephalinae</taxon>
        <taxon>Rhipicephalus</taxon>
        <taxon>Rhipicephalus</taxon>
    </lineage>
</organism>
<proteinExistence type="predicted"/>
<accession>A0A224YF74</accession>
<reference evidence="1" key="1">
    <citation type="journal article" date="2017" name="Parasit. Vectors">
        <title>Sialotranscriptomics of Rhipicephalus zambeziensis reveals intricate expression profiles of secretory proteins and suggests tight temporal transcriptional regulation during blood-feeding.</title>
        <authorList>
            <person name="de Castro M.H."/>
            <person name="de Klerk D."/>
            <person name="Pienaar R."/>
            <person name="Rees D.J.G."/>
            <person name="Mans B.J."/>
        </authorList>
    </citation>
    <scope>NUCLEOTIDE SEQUENCE</scope>
    <source>
        <tissue evidence="1">Salivary glands</tissue>
    </source>
</reference>
<sequence>MFVITVTFCSYSFDFATHSVFSLSPGLCTVAPLSTSALSIRIIFGFIEVFVAEIIASGARFEFVLRIYLTHPVRTLARTVPKNKQIHFRYLALASAPCVRAS</sequence>
<dbReference type="EMBL" id="GFPF01001448">
    <property type="protein sequence ID" value="MAA12594.1"/>
    <property type="molecule type" value="Transcribed_RNA"/>
</dbReference>
<dbReference type="AlphaFoldDB" id="A0A224YF74"/>
<evidence type="ECO:0000313" key="1">
    <source>
        <dbReference type="EMBL" id="MAA12594.1"/>
    </source>
</evidence>
<protein>
    <submittedName>
        <fullName evidence="1">Uncharacterized protein</fullName>
    </submittedName>
</protein>